<reference evidence="2" key="1">
    <citation type="submission" date="2018-11" db="EMBL/GenBank/DDBJ databases">
        <authorList>
            <consortium name="Pathogen Informatics"/>
        </authorList>
    </citation>
    <scope>NUCLEOTIDE SEQUENCE</scope>
</reference>
<feature type="compositionally biased region" description="Basic and acidic residues" evidence="1">
    <location>
        <begin position="103"/>
        <end position="132"/>
    </location>
</feature>
<comment type="caution">
    <text evidence="2">The sequence shown here is derived from an EMBL/GenBank/DDBJ whole genome shotgun (WGS) entry which is preliminary data.</text>
</comment>
<feature type="region of interest" description="Disordered" evidence="1">
    <location>
        <begin position="45"/>
        <end position="156"/>
    </location>
</feature>
<evidence type="ECO:0000256" key="1">
    <source>
        <dbReference type="SAM" id="MobiDB-lite"/>
    </source>
</evidence>
<accession>A0A448WKX9</accession>
<gene>
    <name evidence="2" type="ORF">PXEA_LOCUS7768</name>
</gene>
<dbReference type="AlphaFoldDB" id="A0A448WKX9"/>
<evidence type="ECO:0000313" key="2">
    <source>
        <dbReference type="EMBL" id="VEL14328.1"/>
    </source>
</evidence>
<keyword evidence="3" id="KW-1185">Reference proteome</keyword>
<protein>
    <submittedName>
        <fullName evidence="2">Uncharacterized protein</fullName>
    </submittedName>
</protein>
<proteinExistence type="predicted"/>
<evidence type="ECO:0000313" key="3">
    <source>
        <dbReference type="Proteomes" id="UP000784294"/>
    </source>
</evidence>
<organism evidence="2 3">
    <name type="scientific">Protopolystoma xenopodis</name>
    <dbReference type="NCBI Taxonomy" id="117903"/>
    <lineage>
        <taxon>Eukaryota</taxon>
        <taxon>Metazoa</taxon>
        <taxon>Spiralia</taxon>
        <taxon>Lophotrochozoa</taxon>
        <taxon>Platyhelminthes</taxon>
        <taxon>Monogenea</taxon>
        <taxon>Polyopisthocotylea</taxon>
        <taxon>Polystomatidea</taxon>
        <taxon>Polystomatidae</taxon>
        <taxon>Protopolystoma</taxon>
    </lineage>
</organism>
<name>A0A448WKX9_9PLAT</name>
<dbReference type="EMBL" id="CAAALY010020775">
    <property type="protein sequence ID" value="VEL14328.1"/>
    <property type="molecule type" value="Genomic_DNA"/>
</dbReference>
<feature type="region of interest" description="Disordered" evidence="1">
    <location>
        <begin position="257"/>
        <end position="283"/>
    </location>
</feature>
<sequence>MSSGPSNFADFMAAAAAAIATISVAAPSACSTDEQAVSAGANQPGVLLDFSSKSSKHDDGNWEATLEASAEAGINGEKGKARDGSSKTSKRPSGVEELSEAYEAWKRTSEKVGADRRQEEKYKIVEERRTDPKATLNEGRTSEGNGLNGQDEDLDCDYSTNMEAKQDNFGMSSQKAVWARTANREELTRETKAYELISGFSTSELLGLKPGVVDPEAVQKSLDLCIEEPGEPTGPIGFAASAASMLLSLMSSWPVVPSSAVDSENGNKSGPDAHRPSRPLTGT</sequence>
<dbReference type="Proteomes" id="UP000784294">
    <property type="component" value="Unassembled WGS sequence"/>
</dbReference>